<dbReference type="GeneID" id="8109346"/>
<dbReference type="EMBL" id="EQ962656">
    <property type="protein sequence ID" value="EED17028.1"/>
    <property type="molecule type" value="Genomic_DNA"/>
</dbReference>
<keyword evidence="3" id="KW-1185">Reference proteome</keyword>
<dbReference type="VEuPathDB" id="FungiDB:TSTA_020850"/>
<evidence type="ECO:0000313" key="3">
    <source>
        <dbReference type="Proteomes" id="UP000001745"/>
    </source>
</evidence>
<gene>
    <name evidence="2" type="ORF">TSTA_020850</name>
</gene>
<accession>B8MFN8</accession>
<dbReference type="InParanoid" id="B8MFN8"/>
<dbReference type="Proteomes" id="UP000001745">
    <property type="component" value="Unassembled WGS sequence"/>
</dbReference>
<dbReference type="AlphaFoldDB" id="B8MFN8"/>
<dbReference type="OMA" id="FHEYDLR"/>
<dbReference type="HOGENOM" id="CLU_622838_0_0_1"/>
<proteinExistence type="predicted"/>
<dbReference type="OrthoDB" id="4360040at2759"/>
<protein>
    <submittedName>
        <fullName evidence="2">Uncharacterized protein</fullName>
    </submittedName>
</protein>
<organism evidence="2 3">
    <name type="scientific">Talaromyces stipitatus (strain ATCC 10500 / CBS 375.48 / QM 6759 / NRRL 1006)</name>
    <name type="common">Penicillium stipitatum</name>
    <dbReference type="NCBI Taxonomy" id="441959"/>
    <lineage>
        <taxon>Eukaryota</taxon>
        <taxon>Fungi</taxon>
        <taxon>Dikarya</taxon>
        <taxon>Ascomycota</taxon>
        <taxon>Pezizomycotina</taxon>
        <taxon>Eurotiomycetes</taxon>
        <taxon>Eurotiomycetidae</taxon>
        <taxon>Eurotiales</taxon>
        <taxon>Trichocomaceae</taxon>
        <taxon>Talaromyces</taxon>
        <taxon>Talaromyces sect. Talaromyces</taxon>
    </lineage>
</organism>
<evidence type="ECO:0000256" key="1">
    <source>
        <dbReference type="SAM" id="MobiDB-lite"/>
    </source>
</evidence>
<name>B8MFN8_TALSN</name>
<feature type="region of interest" description="Disordered" evidence="1">
    <location>
        <begin position="210"/>
        <end position="239"/>
    </location>
</feature>
<sequence length="440" mass="49565">MDVEICLKFSDNREVSLNVQDSLTGAQLVERIKSETGGQKIILTCMGARLPFDKTLRDLDVRPGYVFKVDMDSAHQVIEIRQKAATIPKTAKFNRGYIIEQICRLAESQIATPLDLAKFLLGDSNKVYRVAGEAGKDEILSIFNLEEAAIPLRLTDDTLHHSTPDDILKNFRALEDAGYDRNNEQYCRLRAEFVMIPALVQARRNANVPLRSSTRGAPKKKHAISMTPTTQMRRDTDAEAPRRDLKMFHEYDLRAEINHPVSGIPHVFTGRADWAAGHSGRGFSDSVLVCVEAKKKETFGNAELQLTAYLAICYHERKKANKSVPSVQGFSTDGQRYTFQLLTSDGTLYSSKTYDTVDEKDLEIVYNFIVHQVQTAINLSPTSTPVKGSRTEKEEAAKTYAQDTFWGIFEPPPYCSDGEEEERPELDLDTFALRERGMLK</sequence>
<dbReference type="RefSeq" id="XP_002484262.1">
    <property type="nucleotide sequence ID" value="XM_002484217.1"/>
</dbReference>
<evidence type="ECO:0000313" key="2">
    <source>
        <dbReference type="EMBL" id="EED17028.1"/>
    </source>
</evidence>
<reference evidence="3" key="1">
    <citation type="journal article" date="2015" name="Genome Announc.">
        <title>Genome sequence of the AIDS-associated pathogen Penicillium marneffei (ATCC18224) and its near taxonomic relative Talaromyces stipitatus (ATCC10500).</title>
        <authorList>
            <person name="Nierman W.C."/>
            <person name="Fedorova-Abrams N.D."/>
            <person name="Andrianopoulos A."/>
        </authorList>
    </citation>
    <scope>NUCLEOTIDE SEQUENCE [LARGE SCALE GENOMIC DNA]</scope>
    <source>
        <strain evidence="3">ATCC 10500 / CBS 375.48 / QM 6759 / NRRL 1006</strain>
    </source>
</reference>
<dbReference type="STRING" id="441959.B8MFN8"/>